<dbReference type="InterPro" id="IPR043128">
    <property type="entry name" value="Rev_trsase/Diguanyl_cyclase"/>
</dbReference>
<dbReference type="Pfam" id="PF17919">
    <property type="entry name" value="RT_RNaseH_2"/>
    <property type="match status" value="1"/>
</dbReference>
<protein>
    <recommendedName>
        <fullName evidence="2">Reverse transcriptase/retrotransposon-derived protein RNase H-like domain-containing protein</fullName>
    </recommendedName>
</protein>
<dbReference type="Gene3D" id="3.30.70.270">
    <property type="match status" value="1"/>
</dbReference>
<dbReference type="AlphaFoldDB" id="A0A507CYC4"/>
<dbReference type="GO" id="GO:0003824">
    <property type="term" value="F:catalytic activity"/>
    <property type="evidence" value="ECO:0007669"/>
    <property type="project" value="UniProtKB-KW"/>
</dbReference>
<dbReference type="PANTHER" id="PTHR37984">
    <property type="entry name" value="PROTEIN CBG26694"/>
    <property type="match status" value="1"/>
</dbReference>
<comment type="caution">
    <text evidence="3">The sequence shown here is derived from an EMBL/GenBank/DDBJ whole genome shotgun (WGS) entry which is preliminary data.</text>
</comment>
<proteinExistence type="predicted"/>
<dbReference type="PANTHER" id="PTHR37984:SF5">
    <property type="entry name" value="PROTEIN NYNRIN-LIKE"/>
    <property type="match status" value="1"/>
</dbReference>
<dbReference type="FunFam" id="3.30.70.270:FF:000020">
    <property type="entry name" value="Transposon Tf2-6 polyprotein-like Protein"/>
    <property type="match status" value="1"/>
</dbReference>
<feature type="domain" description="Reverse transcriptase/retrotransposon-derived protein RNase H-like" evidence="2">
    <location>
        <begin position="125"/>
        <end position="198"/>
    </location>
</feature>
<dbReference type="Proteomes" id="UP000320475">
    <property type="component" value="Unassembled WGS sequence"/>
</dbReference>
<sequence length="217" mass="25233">MNPRSNVYILRDGVPVVGWQTTRKTTVVFIHQLRRMLLTTGNGNGCCKHRKGILKKGNIRILIQMWVSKQPRKLQAIQEWGTPMNAKDVRSFMAYINFYRTFAPHHSTVAVPLFKLTTKNATFKWKEEQEIAFRKIKQILIKEVFLLFPKPDQPFYLCFDSSLLGTGAVLQQKDEDGNLRPIEFFSKKWNAAEYNYSTPTIIRSNTRAEALLSNSYW</sequence>
<dbReference type="EMBL" id="QEAM01000192">
    <property type="protein sequence ID" value="TPX44219.1"/>
    <property type="molecule type" value="Genomic_DNA"/>
</dbReference>
<keyword evidence="1" id="KW-0511">Multifunctional enzyme</keyword>
<evidence type="ECO:0000313" key="3">
    <source>
        <dbReference type="EMBL" id="TPX44219.1"/>
    </source>
</evidence>
<organism evidence="3 4">
    <name type="scientific">Synchytrium endobioticum</name>
    <dbReference type="NCBI Taxonomy" id="286115"/>
    <lineage>
        <taxon>Eukaryota</taxon>
        <taxon>Fungi</taxon>
        <taxon>Fungi incertae sedis</taxon>
        <taxon>Chytridiomycota</taxon>
        <taxon>Chytridiomycota incertae sedis</taxon>
        <taxon>Chytridiomycetes</taxon>
        <taxon>Synchytriales</taxon>
        <taxon>Synchytriaceae</taxon>
        <taxon>Synchytrium</taxon>
    </lineage>
</organism>
<dbReference type="InterPro" id="IPR043502">
    <property type="entry name" value="DNA/RNA_pol_sf"/>
</dbReference>
<gene>
    <name evidence="3" type="ORF">SeLEV6574_g04635</name>
</gene>
<accession>A0A507CYC4</accession>
<dbReference type="InterPro" id="IPR050951">
    <property type="entry name" value="Retrovirus_Pol_polyprotein"/>
</dbReference>
<evidence type="ECO:0000259" key="2">
    <source>
        <dbReference type="Pfam" id="PF17919"/>
    </source>
</evidence>
<dbReference type="OrthoDB" id="5550292at2759"/>
<dbReference type="SUPFAM" id="SSF56672">
    <property type="entry name" value="DNA/RNA polymerases"/>
    <property type="match status" value="1"/>
</dbReference>
<name>A0A507CYC4_9FUNG</name>
<dbReference type="InterPro" id="IPR041577">
    <property type="entry name" value="RT_RNaseH_2"/>
</dbReference>
<evidence type="ECO:0000256" key="1">
    <source>
        <dbReference type="ARBA" id="ARBA00023268"/>
    </source>
</evidence>
<dbReference type="VEuPathDB" id="FungiDB:SeMB42_g02155"/>
<reference evidence="3 4" key="1">
    <citation type="journal article" date="2019" name="Sci. Rep.">
        <title>Comparative genomics of chytrid fungi reveal insights into the obligate biotrophic and pathogenic lifestyle of Synchytrium endobioticum.</title>
        <authorList>
            <person name="van de Vossenberg B.T.L.H."/>
            <person name="Warris S."/>
            <person name="Nguyen H.D.T."/>
            <person name="van Gent-Pelzer M.P.E."/>
            <person name="Joly D.L."/>
            <person name="van de Geest H.C."/>
            <person name="Bonants P.J.M."/>
            <person name="Smith D.S."/>
            <person name="Levesque C.A."/>
            <person name="van der Lee T.A.J."/>
        </authorList>
    </citation>
    <scope>NUCLEOTIDE SEQUENCE [LARGE SCALE GENOMIC DNA]</scope>
    <source>
        <strain evidence="3 4">LEV6574</strain>
    </source>
</reference>
<evidence type="ECO:0000313" key="4">
    <source>
        <dbReference type="Proteomes" id="UP000320475"/>
    </source>
</evidence>